<sequence>MTSHFHPCHGFSGSRKNDNLLVLERIIWQSFSPLILSSSSTRWFPI</sequence>
<protein>
    <submittedName>
        <fullName evidence="1">RCG36918</fullName>
    </submittedName>
</protein>
<evidence type="ECO:0000313" key="1">
    <source>
        <dbReference type="EMBL" id="EDM02425.1"/>
    </source>
</evidence>
<gene>
    <name evidence="1" type="ORF">rCG_36918</name>
</gene>
<name>A6HU62_RAT</name>
<proteinExistence type="predicted"/>
<dbReference type="AlphaFoldDB" id="A6HU62"/>
<organism evidence="1 2">
    <name type="scientific">Rattus norvegicus</name>
    <name type="common">Rat</name>
    <dbReference type="NCBI Taxonomy" id="10116"/>
    <lineage>
        <taxon>Eukaryota</taxon>
        <taxon>Metazoa</taxon>
        <taxon>Chordata</taxon>
        <taxon>Craniata</taxon>
        <taxon>Vertebrata</taxon>
        <taxon>Euteleostomi</taxon>
        <taxon>Mammalia</taxon>
        <taxon>Eutheria</taxon>
        <taxon>Euarchontoglires</taxon>
        <taxon>Glires</taxon>
        <taxon>Rodentia</taxon>
        <taxon>Myomorpha</taxon>
        <taxon>Muroidea</taxon>
        <taxon>Muridae</taxon>
        <taxon>Murinae</taxon>
        <taxon>Rattus</taxon>
    </lineage>
</organism>
<reference evidence="1 2" key="1">
    <citation type="submission" date="2005-07" db="EMBL/GenBank/DDBJ databases">
        <authorList>
            <person name="Mural R.J."/>
            <person name="Li P.W."/>
            <person name="Adams M.D."/>
            <person name="Amanatides P.G."/>
            <person name="Baden-Tillson H."/>
            <person name="Barnstead M."/>
            <person name="Chin S.H."/>
            <person name="Dew I."/>
            <person name="Evans C.A."/>
            <person name="Ferriera S."/>
            <person name="Flanigan M."/>
            <person name="Fosler C."/>
            <person name="Glodek A."/>
            <person name="Gu Z."/>
            <person name="Holt R.A."/>
            <person name="Jennings D."/>
            <person name="Kraft C.L."/>
            <person name="Lu F."/>
            <person name="Nguyen T."/>
            <person name="Nusskern D.R."/>
            <person name="Pfannkoch C.M."/>
            <person name="Sitter C."/>
            <person name="Sutton G.G."/>
            <person name="Venter J.C."/>
            <person name="Wang Z."/>
            <person name="Woodage T."/>
            <person name="Zheng X.H."/>
            <person name="Zhong F."/>
        </authorList>
    </citation>
    <scope>NUCLEOTIDE SEQUENCE [LARGE SCALE GENOMIC DNA]</scope>
    <source>
        <strain>BN</strain>
        <strain evidence="2">Sprague-Dawley</strain>
    </source>
</reference>
<evidence type="ECO:0000313" key="2">
    <source>
        <dbReference type="Proteomes" id="UP000234681"/>
    </source>
</evidence>
<dbReference type="Proteomes" id="UP000234681">
    <property type="component" value="Chromosome 15"/>
</dbReference>
<dbReference type="EMBL" id="CH473951">
    <property type="protein sequence ID" value="EDM02425.1"/>
    <property type="molecule type" value="Genomic_DNA"/>
</dbReference>
<accession>A6HU62</accession>